<dbReference type="EMBL" id="CP019344">
    <property type="protein sequence ID" value="ARN79244.1"/>
    <property type="molecule type" value="Genomic_DNA"/>
</dbReference>
<evidence type="ECO:0000313" key="2">
    <source>
        <dbReference type="EMBL" id="ARN79244.1"/>
    </source>
</evidence>
<dbReference type="InterPro" id="IPR000073">
    <property type="entry name" value="AB_hydrolase_1"/>
</dbReference>
<proteinExistence type="predicted"/>
<dbReference type="AlphaFoldDB" id="A0A1W6MNQ9"/>
<evidence type="ECO:0000259" key="1">
    <source>
        <dbReference type="Pfam" id="PF12697"/>
    </source>
</evidence>
<dbReference type="GO" id="GO:0016787">
    <property type="term" value="F:hydrolase activity"/>
    <property type="evidence" value="ECO:0007669"/>
    <property type="project" value="UniProtKB-KW"/>
</dbReference>
<dbReference type="Gene3D" id="3.40.50.1820">
    <property type="entry name" value="alpha/beta hydrolase"/>
    <property type="match status" value="1"/>
</dbReference>
<feature type="domain" description="AB hydrolase-1" evidence="1">
    <location>
        <begin position="79"/>
        <end position="266"/>
    </location>
</feature>
<keyword evidence="3" id="KW-1185">Reference proteome</keyword>
<dbReference type="GO" id="GO:0016020">
    <property type="term" value="C:membrane"/>
    <property type="evidence" value="ECO:0007669"/>
    <property type="project" value="TreeGrafter"/>
</dbReference>
<protein>
    <submittedName>
        <fullName evidence="2">Alpha/beta hydrolase</fullName>
    </submittedName>
</protein>
<gene>
    <name evidence="2" type="ORF">BST97_15310</name>
</gene>
<dbReference type="SUPFAM" id="SSF53474">
    <property type="entry name" value="alpha/beta-Hydrolases"/>
    <property type="match status" value="1"/>
</dbReference>
<sequence>MKQFLQKLIPRLYGSYFNLTHLFSSSKAADKALQVFSYPRKGRLNPDQEAYLSQARQQRIAFEDGLIKLYHWEGNGPFILLLHGWESNAWRWKHLIEPLKKKNFNLIAIDAPAHGASDGKYFTAVKYSKVITQVMELYEPPIVMAHSVGAMATIYQEATAQHEFLKKLVLLGGPNSLEVIMRSYQKMTGFNQRVYGSLNDLLKETYDFKIEEFNSADFASKIKVPTLLVHNPDDQVVPIEAFYQIKEKMPHAESFVSPTGGHSLHTPEVVDRVIEFLERS</sequence>
<dbReference type="InterPro" id="IPR050266">
    <property type="entry name" value="AB_hydrolase_sf"/>
</dbReference>
<dbReference type="STRING" id="331648.BST97_15310"/>
<dbReference type="PANTHER" id="PTHR43798">
    <property type="entry name" value="MONOACYLGLYCEROL LIPASE"/>
    <property type="match status" value="1"/>
</dbReference>
<organism evidence="2 3">
    <name type="scientific">Nonlabens spongiae</name>
    <dbReference type="NCBI Taxonomy" id="331648"/>
    <lineage>
        <taxon>Bacteria</taxon>
        <taxon>Pseudomonadati</taxon>
        <taxon>Bacteroidota</taxon>
        <taxon>Flavobacteriia</taxon>
        <taxon>Flavobacteriales</taxon>
        <taxon>Flavobacteriaceae</taxon>
        <taxon>Nonlabens</taxon>
    </lineage>
</organism>
<evidence type="ECO:0000313" key="3">
    <source>
        <dbReference type="Proteomes" id="UP000193431"/>
    </source>
</evidence>
<dbReference type="PANTHER" id="PTHR43798:SF33">
    <property type="entry name" value="HYDROLASE, PUTATIVE (AFU_ORTHOLOGUE AFUA_2G14860)-RELATED"/>
    <property type="match status" value="1"/>
</dbReference>
<accession>A0A1W6MNQ9</accession>
<dbReference type="InterPro" id="IPR029058">
    <property type="entry name" value="AB_hydrolase_fold"/>
</dbReference>
<dbReference type="Proteomes" id="UP000193431">
    <property type="component" value="Chromosome"/>
</dbReference>
<dbReference type="OrthoDB" id="9785847at2"/>
<keyword evidence="2" id="KW-0378">Hydrolase</keyword>
<name>A0A1W6MNQ9_9FLAO</name>
<reference evidence="2 3" key="1">
    <citation type="submission" date="2016-11" db="EMBL/GenBank/DDBJ databases">
        <title>Trade-off between light-utilization and light-protection in marine flavobacteria.</title>
        <authorList>
            <person name="Kumagai Y."/>
        </authorList>
    </citation>
    <scope>NUCLEOTIDE SEQUENCE [LARGE SCALE GENOMIC DNA]</scope>
    <source>
        <strain evidence="2 3">JCM 13191</strain>
    </source>
</reference>
<dbReference type="RefSeq" id="WP_085768046.1">
    <property type="nucleotide sequence ID" value="NZ_CP019344.1"/>
</dbReference>
<dbReference type="Pfam" id="PF12697">
    <property type="entry name" value="Abhydrolase_6"/>
    <property type="match status" value="1"/>
</dbReference>